<dbReference type="Pfam" id="PF04191">
    <property type="entry name" value="PEMT"/>
    <property type="match status" value="1"/>
</dbReference>
<dbReference type="AlphaFoldDB" id="E1JQV4"/>
<protein>
    <submittedName>
        <fullName evidence="6">Isoprenylcysteine carboxyl methyltransferase</fullName>
    </submittedName>
</protein>
<sequence length="188" mass="20754">MIHSFLPPGLWLLWLLYWRATAKRAKPTIRRDSAGSYRAQVMTLILAGALMALPSDMLPGFGARFAPAGEGLFWIGIGLTALGLLFAAWARHCLGANWSGVVSIQSGHELVRTGPYALVRHPIYTGLLTAFAGSALTLGQWRGVAAVALAILALWRKLALEERWLIEEFGEPYKAYRRRVRAVIPFLL</sequence>
<dbReference type="PANTHER" id="PTHR43847:SF1">
    <property type="entry name" value="BLL3993 PROTEIN"/>
    <property type="match status" value="1"/>
</dbReference>
<evidence type="ECO:0000313" key="7">
    <source>
        <dbReference type="Proteomes" id="UP000006250"/>
    </source>
</evidence>
<keyword evidence="4 5" id="KW-0472">Membrane</keyword>
<dbReference type="OrthoDB" id="5454770at2"/>
<name>E1JQV4_SOLFR</name>
<evidence type="ECO:0000313" key="6">
    <source>
        <dbReference type="EMBL" id="EFL52955.1"/>
    </source>
</evidence>
<keyword evidence="6" id="KW-0489">Methyltransferase</keyword>
<dbReference type="Gene3D" id="1.20.120.1630">
    <property type="match status" value="1"/>
</dbReference>
<dbReference type="GO" id="GO:0032259">
    <property type="term" value="P:methylation"/>
    <property type="evidence" value="ECO:0007669"/>
    <property type="project" value="UniProtKB-KW"/>
</dbReference>
<dbReference type="InterPro" id="IPR007318">
    <property type="entry name" value="Phopholipid_MeTrfase"/>
</dbReference>
<dbReference type="InterPro" id="IPR052527">
    <property type="entry name" value="Metal_cation-efflux_comp"/>
</dbReference>
<accession>E1JQV4</accession>
<evidence type="ECO:0000256" key="2">
    <source>
        <dbReference type="ARBA" id="ARBA00022692"/>
    </source>
</evidence>
<comment type="subcellular location">
    <subcellularLocation>
        <location evidence="1">Endomembrane system</location>
        <topology evidence="1">Multi-pass membrane protein</topology>
    </subcellularLocation>
</comment>
<dbReference type="GO" id="GO:0008168">
    <property type="term" value="F:methyltransferase activity"/>
    <property type="evidence" value="ECO:0007669"/>
    <property type="project" value="UniProtKB-KW"/>
</dbReference>
<organism evidence="6 7">
    <name type="scientific">Solidesulfovibrio fructosivorans JJ]</name>
    <dbReference type="NCBI Taxonomy" id="596151"/>
    <lineage>
        <taxon>Bacteria</taxon>
        <taxon>Pseudomonadati</taxon>
        <taxon>Thermodesulfobacteriota</taxon>
        <taxon>Desulfovibrionia</taxon>
        <taxon>Desulfovibrionales</taxon>
        <taxon>Desulfovibrionaceae</taxon>
        <taxon>Solidesulfovibrio</taxon>
    </lineage>
</organism>
<dbReference type="PANTHER" id="PTHR43847">
    <property type="entry name" value="BLL3993 PROTEIN"/>
    <property type="match status" value="1"/>
</dbReference>
<keyword evidence="6" id="KW-0808">Transferase</keyword>
<dbReference type="eggNOG" id="COG2020">
    <property type="taxonomic scope" value="Bacteria"/>
</dbReference>
<gene>
    <name evidence="6" type="ORF">DesfrDRAFT_0003</name>
</gene>
<proteinExistence type="predicted"/>
<feature type="transmembrane region" description="Helical" evidence="5">
    <location>
        <begin position="71"/>
        <end position="90"/>
    </location>
</feature>
<keyword evidence="7" id="KW-1185">Reference proteome</keyword>
<evidence type="ECO:0000256" key="4">
    <source>
        <dbReference type="ARBA" id="ARBA00023136"/>
    </source>
</evidence>
<evidence type="ECO:0000256" key="5">
    <source>
        <dbReference type="SAM" id="Phobius"/>
    </source>
</evidence>
<keyword evidence="3 5" id="KW-1133">Transmembrane helix</keyword>
<reference evidence="6 7" key="1">
    <citation type="submission" date="2010-08" db="EMBL/GenBank/DDBJ databases">
        <title>The draft genome of Desulfovibrio fructosovorans JJ.</title>
        <authorList>
            <consortium name="US DOE Joint Genome Institute (JGI-PGF)"/>
            <person name="Lucas S."/>
            <person name="Copeland A."/>
            <person name="Lapidus A."/>
            <person name="Cheng J.-F."/>
            <person name="Bruce D."/>
            <person name="Goodwin L."/>
            <person name="Pitluck S."/>
            <person name="Land M.L."/>
            <person name="Hauser L."/>
            <person name="Chang Y.-J."/>
            <person name="Jeffries C."/>
            <person name="Wall J.D."/>
            <person name="Stahl D.A."/>
            <person name="Arkin A.P."/>
            <person name="Dehal P."/>
            <person name="Stolyar S.M."/>
            <person name="Hazen T.C."/>
            <person name="Woyke T.J."/>
        </authorList>
    </citation>
    <scope>NUCLEOTIDE SEQUENCE [LARGE SCALE GENOMIC DNA]</scope>
    <source>
        <strain evidence="6 7">JJ</strain>
    </source>
</reference>
<keyword evidence="2 5" id="KW-0812">Transmembrane</keyword>
<dbReference type="GO" id="GO:0012505">
    <property type="term" value="C:endomembrane system"/>
    <property type="evidence" value="ECO:0007669"/>
    <property type="project" value="UniProtKB-SubCell"/>
</dbReference>
<evidence type="ECO:0000256" key="3">
    <source>
        <dbReference type="ARBA" id="ARBA00022989"/>
    </source>
</evidence>
<dbReference type="STRING" id="596151.DesfrDRAFT_0003"/>
<feature type="transmembrane region" description="Helical" evidence="5">
    <location>
        <begin position="38"/>
        <end position="59"/>
    </location>
</feature>
<evidence type="ECO:0000256" key="1">
    <source>
        <dbReference type="ARBA" id="ARBA00004127"/>
    </source>
</evidence>
<dbReference type="Proteomes" id="UP000006250">
    <property type="component" value="Unassembled WGS sequence"/>
</dbReference>
<dbReference type="EMBL" id="AECZ01000001">
    <property type="protein sequence ID" value="EFL52955.1"/>
    <property type="molecule type" value="Genomic_DNA"/>
</dbReference>
<comment type="caution">
    <text evidence="6">The sequence shown here is derived from an EMBL/GenBank/DDBJ whole genome shotgun (WGS) entry which is preliminary data.</text>
</comment>